<dbReference type="RefSeq" id="WP_119597447.1">
    <property type="nucleotide sequence ID" value="NZ_QXQA01000001.1"/>
</dbReference>
<reference evidence="2 3" key="1">
    <citation type="submission" date="2018-09" db="EMBL/GenBank/DDBJ databases">
        <title>Paenibacillus aracenensis nov. sp. isolated from a cave in southern Spain.</title>
        <authorList>
            <person name="Jurado V."/>
            <person name="Gutierrez-Patricio S."/>
            <person name="Gonzalez-Pimentel J.L."/>
            <person name="Miller A.Z."/>
            <person name="Laiz L."/>
            <person name="Saiz-Jimenez C."/>
        </authorList>
    </citation>
    <scope>NUCLEOTIDE SEQUENCE [LARGE SCALE GENOMIC DNA]</scope>
    <source>
        <strain evidence="2 3">DSM 22867</strain>
    </source>
</reference>
<evidence type="ECO:0000313" key="3">
    <source>
        <dbReference type="Proteomes" id="UP000266482"/>
    </source>
</evidence>
<comment type="caution">
    <text evidence="2">The sequence shown here is derived from an EMBL/GenBank/DDBJ whole genome shotgun (WGS) entry which is preliminary data.</text>
</comment>
<protein>
    <submittedName>
        <fullName evidence="2">Uncharacterized protein</fullName>
    </submittedName>
</protein>
<feature type="transmembrane region" description="Helical" evidence="1">
    <location>
        <begin position="126"/>
        <end position="144"/>
    </location>
</feature>
<organism evidence="2 3">
    <name type="scientific">Paenibacillus nanensis</name>
    <dbReference type="NCBI Taxonomy" id="393251"/>
    <lineage>
        <taxon>Bacteria</taxon>
        <taxon>Bacillati</taxon>
        <taxon>Bacillota</taxon>
        <taxon>Bacilli</taxon>
        <taxon>Bacillales</taxon>
        <taxon>Paenibacillaceae</taxon>
        <taxon>Paenibacillus</taxon>
    </lineage>
</organism>
<keyword evidence="1" id="KW-0812">Transmembrane</keyword>
<accession>A0A3A1VK12</accession>
<sequence length="182" mass="22046">MSNDELLKKIRELYQQNAETNAQYMSLWTEEILFSWRWWVSVVLTIAPWVIWAIFRKRGSTLRLLSIGFFTMFLTAWMDFIGVDLGYWYYPVDAIPFAPSYIPYDFCLFPVLIMTLLQFKPRISPYWKAAFFAIFNSFVSEPLLEFLEFYEELRWSPMYSLPIYFAIYLLASWLYHRRSYNL</sequence>
<name>A0A3A1VK12_9BACL</name>
<feature type="transmembrane region" description="Helical" evidence="1">
    <location>
        <begin position="156"/>
        <end position="175"/>
    </location>
</feature>
<keyword evidence="1" id="KW-1133">Transmembrane helix</keyword>
<keyword evidence="3" id="KW-1185">Reference proteome</keyword>
<gene>
    <name evidence="2" type="ORF">D3P08_00315</name>
</gene>
<dbReference type="AlphaFoldDB" id="A0A3A1VK12"/>
<keyword evidence="1" id="KW-0472">Membrane</keyword>
<dbReference type="OrthoDB" id="1679483at2"/>
<evidence type="ECO:0000313" key="2">
    <source>
        <dbReference type="EMBL" id="RIX60072.1"/>
    </source>
</evidence>
<dbReference type="Proteomes" id="UP000266482">
    <property type="component" value="Unassembled WGS sequence"/>
</dbReference>
<feature type="transmembrane region" description="Helical" evidence="1">
    <location>
        <begin position="67"/>
        <end position="89"/>
    </location>
</feature>
<proteinExistence type="predicted"/>
<dbReference type="NCBIfam" id="NF041644">
    <property type="entry name" value="CBO0543_fam"/>
    <property type="match status" value="1"/>
</dbReference>
<dbReference type="EMBL" id="QXQA01000001">
    <property type="protein sequence ID" value="RIX60072.1"/>
    <property type="molecule type" value="Genomic_DNA"/>
</dbReference>
<feature type="transmembrane region" description="Helical" evidence="1">
    <location>
        <begin position="36"/>
        <end position="55"/>
    </location>
</feature>
<evidence type="ECO:0000256" key="1">
    <source>
        <dbReference type="SAM" id="Phobius"/>
    </source>
</evidence>
<dbReference type="InterPro" id="IPR048147">
    <property type="entry name" value="CBO0543-like"/>
</dbReference>
<feature type="transmembrane region" description="Helical" evidence="1">
    <location>
        <begin position="101"/>
        <end position="119"/>
    </location>
</feature>